<evidence type="ECO:0000313" key="1">
    <source>
        <dbReference type="EMBL" id="CAG8731276.1"/>
    </source>
</evidence>
<evidence type="ECO:0000313" key="2">
    <source>
        <dbReference type="Proteomes" id="UP000789405"/>
    </source>
</evidence>
<accession>A0A9N9IDS1</accession>
<keyword evidence="2" id="KW-1185">Reference proteome</keyword>
<gene>
    <name evidence="1" type="ORF">DERYTH_LOCUS15144</name>
</gene>
<dbReference type="OrthoDB" id="10457907at2759"/>
<organism evidence="1 2">
    <name type="scientific">Dentiscutata erythropus</name>
    <dbReference type="NCBI Taxonomy" id="1348616"/>
    <lineage>
        <taxon>Eukaryota</taxon>
        <taxon>Fungi</taxon>
        <taxon>Fungi incertae sedis</taxon>
        <taxon>Mucoromycota</taxon>
        <taxon>Glomeromycotina</taxon>
        <taxon>Glomeromycetes</taxon>
        <taxon>Diversisporales</taxon>
        <taxon>Gigasporaceae</taxon>
        <taxon>Dentiscutata</taxon>
    </lineage>
</organism>
<protein>
    <submittedName>
        <fullName evidence="1">8039_t:CDS:1</fullName>
    </submittedName>
</protein>
<dbReference type="EMBL" id="CAJVPY010012024">
    <property type="protein sequence ID" value="CAG8731276.1"/>
    <property type="molecule type" value="Genomic_DNA"/>
</dbReference>
<name>A0A9N9IDS1_9GLOM</name>
<dbReference type="AlphaFoldDB" id="A0A9N9IDS1"/>
<reference evidence="1" key="1">
    <citation type="submission" date="2021-06" db="EMBL/GenBank/DDBJ databases">
        <authorList>
            <person name="Kallberg Y."/>
            <person name="Tangrot J."/>
            <person name="Rosling A."/>
        </authorList>
    </citation>
    <scope>NUCLEOTIDE SEQUENCE</scope>
    <source>
        <strain evidence="1">MA453B</strain>
    </source>
</reference>
<proteinExistence type="predicted"/>
<dbReference type="Proteomes" id="UP000789405">
    <property type="component" value="Unassembled WGS sequence"/>
</dbReference>
<sequence>MEEYTQNFLEQLYTIHMPGPKGATPNDSVDTHLSYLKYCYPCSRKQAILTIQQIFRSWNQKRINSAKIIQHAVIKWLYRPGGLFMKQAKDRYYQNVEKKILFKSDNKWKLGKLLYSIHTITIRANENEPRKGNKGKEPVDSYQEIDNTIFLDVLTTSNEFIDVNTGGNNFSNTAFKWDRISKVKKEIAKRVDTTQFKLYRDSPHPVNLMKQNDIVSDYLETRTSDRIHVVVAPKQKGGN</sequence>
<comment type="caution">
    <text evidence="1">The sequence shown here is derived from an EMBL/GenBank/DDBJ whole genome shotgun (WGS) entry which is preliminary data.</text>
</comment>